<evidence type="ECO:0000259" key="2">
    <source>
        <dbReference type="Pfam" id="PF24864"/>
    </source>
</evidence>
<dbReference type="Pfam" id="PF24864">
    <property type="entry name" value="DUF7730"/>
    <property type="match status" value="1"/>
</dbReference>
<dbReference type="GeneID" id="54482251"/>
<feature type="region of interest" description="Disordered" evidence="1">
    <location>
        <begin position="1"/>
        <end position="24"/>
    </location>
</feature>
<feature type="domain" description="DUF7730" evidence="2">
    <location>
        <begin position="53"/>
        <end position="167"/>
    </location>
</feature>
<dbReference type="PANTHER" id="PTHR38790">
    <property type="entry name" value="2EXR DOMAIN-CONTAINING PROTEIN-RELATED"/>
    <property type="match status" value="1"/>
</dbReference>
<name>A0A6A6W663_9PEZI</name>
<dbReference type="OrthoDB" id="62952at2759"/>
<dbReference type="PANTHER" id="PTHR38790:SF4">
    <property type="entry name" value="2EXR DOMAIN-CONTAINING PROTEIN"/>
    <property type="match status" value="1"/>
</dbReference>
<dbReference type="EMBL" id="ML996572">
    <property type="protein sequence ID" value="KAF2758103.1"/>
    <property type="molecule type" value="Genomic_DNA"/>
</dbReference>
<dbReference type="RefSeq" id="XP_033600554.1">
    <property type="nucleotide sequence ID" value="XM_033741197.1"/>
</dbReference>
<sequence>MASSRMSLNRLTKKPRHPSSTCASTELQDIGGLLRKSPSLLRNPTPDAQSINSQTTCPLLSLPIEIRREIYRYVLPRPKPNMGFRFMHDGGDQSVTSEWGAKRNGRTSSRHRLAILTISRQIYIEALSILYSENLFHFVTFSYTPVLELLRRLSPDARSRMRQIRLTLVPPGQAEACEKEGEHDTFCTVIHDACPGLVDLMVDPSRYM</sequence>
<evidence type="ECO:0000256" key="1">
    <source>
        <dbReference type="SAM" id="MobiDB-lite"/>
    </source>
</evidence>
<protein>
    <recommendedName>
        <fullName evidence="2">DUF7730 domain-containing protein</fullName>
    </recommendedName>
</protein>
<gene>
    <name evidence="3" type="ORF">EJ05DRAFT_377084</name>
</gene>
<accession>A0A6A6W663</accession>
<dbReference type="AlphaFoldDB" id="A0A6A6W663"/>
<dbReference type="Proteomes" id="UP000799437">
    <property type="component" value="Unassembled WGS sequence"/>
</dbReference>
<keyword evidence="4" id="KW-1185">Reference proteome</keyword>
<organism evidence="3 4">
    <name type="scientific">Pseudovirgaria hyperparasitica</name>
    <dbReference type="NCBI Taxonomy" id="470096"/>
    <lineage>
        <taxon>Eukaryota</taxon>
        <taxon>Fungi</taxon>
        <taxon>Dikarya</taxon>
        <taxon>Ascomycota</taxon>
        <taxon>Pezizomycotina</taxon>
        <taxon>Dothideomycetes</taxon>
        <taxon>Dothideomycetes incertae sedis</taxon>
        <taxon>Acrospermales</taxon>
        <taxon>Acrospermaceae</taxon>
        <taxon>Pseudovirgaria</taxon>
    </lineage>
</organism>
<evidence type="ECO:0000313" key="3">
    <source>
        <dbReference type="EMBL" id="KAF2758103.1"/>
    </source>
</evidence>
<evidence type="ECO:0000313" key="4">
    <source>
        <dbReference type="Proteomes" id="UP000799437"/>
    </source>
</evidence>
<proteinExistence type="predicted"/>
<dbReference type="InterPro" id="IPR056632">
    <property type="entry name" value="DUF7730"/>
</dbReference>
<feature type="compositionally biased region" description="Polar residues" evidence="1">
    <location>
        <begin position="1"/>
        <end position="10"/>
    </location>
</feature>
<reference evidence="3" key="1">
    <citation type="journal article" date="2020" name="Stud. Mycol.">
        <title>101 Dothideomycetes genomes: a test case for predicting lifestyles and emergence of pathogens.</title>
        <authorList>
            <person name="Haridas S."/>
            <person name="Albert R."/>
            <person name="Binder M."/>
            <person name="Bloem J."/>
            <person name="Labutti K."/>
            <person name="Salamov A."/>
            <person name="Andreopoulos B."/>
            <person name="Baker S."/>
            <person name="Barry K."/>
            <person name="Bills G."/>
            <person name="Bluhm B."/>
            <person name="Cannon C."/>
            <person name="Castanera R."/>
            <person name="Culley D."/>
            <person name="Daum C."/>
            <person name="Ezra D."/>
            <person name="Gonzalez J."/>
            <person name="Henrissat B."/>
            <person name="Kuo A."/>
            <person name="Liang C."/>
            <person name="Lipzen A."/>
            <person name="Lutzoni F."/>
            <person name="Magnuson J."/>
            <person name="Mondo S."/>
            <person name="Nolan M."/>
            <person name="Ohm R."/>
            <person name="Pangilinan J."/>
            <person name="Park H.-J."/>
            <person name="Ramirez L."/>
            <person name="Alfaro M."/>
            <person name="Sun H."/>
            <person name="Tritt A."/>
            <person name="Yoshinaga Y."/>
            <person name="Zwiers L.-H."/>
            <person name="Turgeon B."/>
            <person name="Goodwin S."/>
            <person name="Spatafora J."/>
            <person name="Crous P."/>
            <person name="Grigoriev I."/>
        </authorList>
    </citation>
    <scope>NUCLEOTIDE SEQUENCE</scope>
    <source>
        <strain evidence="3">CBS 121739</strain>
    </source>
</reference>